<evidence type="ECO:0000313" key="1">
    <source>
        <dbReference type="WBParaSite" id="HPLM_0001727601-mRNA-1"/>
    </source>
</evidence>
<reference evidence="1" key="1">
    <citation type="submission" date="2016-04" db="UniProtKB">
        <authorList>
            <consortium name="WormBaseParasite"/>
        </authorList>
    </citation>
    <scope>IDENTIFICATION</scope>
</reference>
<name>A0A158QRF1_HAEPC</name>
<sequence length="79" mass="9555">LLLFECDAVPALQITTFSLEYQRHKKTGLRKRCNRNRSAKNSPESKFLSTSVHLKPKLMSRSIFYYLFYYSKRRRRHLE</sequence>
<dbReference type="AlphaFoldDB" id="A0A158QRF1"/>
<protein>
    <submittedName>
        <fullName evidence="1">Ovule protein</fullName>
    </submittedName>
</protein>
<organism evidence="1">
    <name type="scientific">Haemonchus placei</name>
    <name type="common">Barber's pole worm</name>
    <dbReference type="NCBI Taxonomy" id="6290"/>
    <lineage>
        <taxon>Eukaryota</taxon>
        <taxon>Metazoa</taxon>
        <taxon>Ecdysozoa</taxon>
        <taxon>Nematoda</taxon>
        <taxon>Chromadorea</taxon>
        <taxon>Rhabditida</taxon>
        <taxon>Rhabditina</taxon>
        <taxon>Rhabditomorpha</taxon>
        <taxon>Strongyloidea</taxon>
        <taxon>Trichostrongylidae</taxon>
        <taxon>Haemonchus</taxon>
    </lineage>
</organism>
<proteinExistence type="predicted"/>
<accession>A0A158QRF1</accession>
<dbReference type="WBParaSite" id="HPLM_0001727601-mRNA-1">
    <property type="protein sequence ID" value="HPLM_0001727601-mRNA-1"/>
    <property type="gene ID" value="HPLM_0001727601"/>
</dbReference>